<dbReference type="Proteomes" id="UP000640531">
    <property type="component" value="Unassembled WGS sequence"/>
</dbReference>
<dbReference type="EMBL" id="JACJST010000035">
    <property type="protein sequence ID" value="MBD2571022.1"/>
    <property type="molecule type" value="Genomic_DNA"/>
</dbReference>
<protein>
    <recommendedName>
        <fullName evidence="4">Deaminase</fullName>
    </recommendedName>
</protein>
<name>A0ABR8FMW1_9NOST</name>
<dbReference type="Pfam" id="PF14424">
    <property type="entry name" value="Toxin-deaminase"/>
    <property type="match status" value="1"/>
</dbReference>
<keyword evidence="3" id="KW-1185">Reference proteome</keyword>
<dbReference type="RefSeq" id="WP_190719996.1">
    <property type="nucleotide sequence ID" value="NZ_JACJST010000035.1"/>
</dbReference>
<evidence type="ECO:0008006" key="4">
    <source>
        <dbReference type="Google" id="ProtNLM"/>
    </source>
</evidence>
<gene>
    <name evidence="2" type="ORF">H6G59_24640</name>
</gene>
<evidence type="ECO:0000256" key="1">
    <source>
        <dbReference type="SAM" id="MobiDB-lite"/>
    </source>
</evidence>
<proteinExistence type="predicted"/>
<dbReference type="InterPro" id="IPR032721">
    <property type="entry name" value="Toxin-deaminase"/>
</dbReference>
<accession>A0ABR8FMW1</accession>
<sequence>MEELNLISDAANIREIYIEQPFPKSNIAIAEVRLEDGKAFGMGATSRAKSPAPKPEPKSNGGQFEPTVDSRLQRTTPMDTDAEYKVLSAIAETLEFIYNKDNNRVRGQLYLYTERKPCESCQSVINQFEQKFPEIKITISWTHPYP</sequence>
<reference evidence="2 3" key="1">
    <citation type="journal article" date="2020" name="ISME J.">
        <title>Comparative genomics reveals insights into cyanobacterial evolution and habitat adaptation.</title>
        <authorList>
            <person name="Chen M.Y."/>
            <person name="Teng W.K."/>
            <person name="Zhao L."/>
            <person name="Hu C.X."/>
            <person name="Zhou Y.K."/>
            <person name="Han B.P."/>
            <person name="Song L.R."/>
            <person name="Shu W.S."/>
        </authorList>
    </citation>
    <scope>NUCLEOTIDE SEQUENCE [LARGE SCALE GENOMIC DNA]</scope>
    <source>
        <strain evidence="2 3">FACHB-196</strain>
    </source>
</reference>
<comment type="caution">
    <text evidence="2">The sequence shown here is derived from an EMBL/GenBank/DDBJ whole genome shotgun (WGS) entry which is preliminary data.</text>
</comment>
<feature type="region of interest" description="Disordered" evidence="1">
    <location>
        <begin position="42"/>
        <end position="77"/>
    </location>
</feature>
<evidence type="ECO:0000313" key="3">
    <source>
        <dbReference type="Proteomes" id="UP000640531"/>
    </source>
</evidence>
<evidence type="ECO:0000313" key="2">
    <source>
        <dbReference type="EMBL" id="MBD2571022.1"/>
    </source>
</evidence>
<organism evidence="2 3">
    <name type="scientific">Anabaena lutea FACHB-196</name>
    <dbReference type="NCBI Taxonomy" id="2692881"/>
    <lineage>
        <taxon>Bacteria</taxon>
        <taxon>Bacillati</taxon>
        <taxon>Cyanobacteriota</taxon>
        <taxon>Cyanophyceae</taxon>
        <taxon>Nostocales</taxon>
        <taxon>Nostocaceae</taxon>
        <taxon>Anabaena</taxon>
    </lineage>
</organism>